<proteinExistence type="predicted"/>
<feature type="compositionally biased region" description="Basic and acidic residues" evidence="1">
    <location>
        <begin position="224"/>
        <end position="244"/>
    </location>
</feature>
<feature type="compositionally biased region" description="Pro residues" evidence="1">
    <location>
        <begin position="49"/>
        <end position="66"/>
    </location>
</feature>
<dbReference type="Gene3D" id="2.60.40.1880">
    <property type="entry name" value="Invasion associated locus B (IalB) protein"/>
    <property type="match status" value="1"/>
</dbReference>
<comment type="caution">
    <text evidence="3">The sequence shown here is derived from an EMBL/GenBank/DDBJ whole genome shotgun (WGS) entry which is preliminary data.</text>
</comment>
<feature type="compositionally biased region" description="Low complexity" evidence="1">
    <location>
        <begin position="36"/>
        <end position="48"/>
    </location>
</feature>
<dbReference type="Pfam" id="PF06776">
    <property type="entry name" value="IalB"/>
    <property type="match status" value="1"/>
</dbReference>
<dbReference type="Proteomes" id="UP000485880">
    <property type="component" value="Unassembled WGS sequence"/>
</dbReference>
<dbReference type="InterPro" id="IPR038696">
    <property type="entry name" value="IalB_sf"/>
</dbReference>
<feature type="compositionally biased region" description="Low complexity" evidence="1">
    <location>
        <begin position="245"/>
        <end position="264"/>
    </location>
</feature>
<evidence type="ECO:0000256" key="2">
    <source>
        <dbReference type="SAM" id="SignalP"/>
    </source>
</evidence>
<dbReference type="AlphaFoldDB" id="A0A8B6M4M4"/>
<name>A0A8B6M4M4_METTU</name>
<dbReference type="InterPro" id="IPR010642">
    <property type="entry name" value="Invasion_prot_B"/>
</dbReference>
<gene>
    <name evidence="3" type="ORF">MPC4_190078</name>
</gene>
<feature type="region of interest" description="Disordered" evidence="1">
    <location>
        <begin position="36"/>
        <end position="71"/>
    </location>
</feature>
<evidence type="ECO:0000313" key="4">
    <source>
        <dbReference type="Proteomes" id="UP000485880"/>
    </source>
</evidence>
<feature type="chain" id="PRO_5032575210" evidence="2">
    <location>
        <begin position="27"/>
        <end position="264"/>
    </location>
</feature>
<evidence type="ECO:0000256" key="1">
    <source>
        <dbReference type="SAM" id="MobiDB-lite"/>
    </source>
</evidence>
<dbReference type="RefSeq" id="WP_174512007.1">
    <property type="nucleotide sequence ID" value="NZ_CABFMQ020000075.1"/>
</dbReference>
<accession>A0A8B6M4M4</accession>
<sequence length="264" mass="27971">MSFSLKRFGAAGLAGLFLLAGAEAFAQAKKTAPAKPAQAPAAAPAAPAEAPPQAVPGSPAPQPAPQQGPFKVELYPTQNDWTKVCGKDQAANKEICYTTRDFSAQKDQAPVLALAVYDIKGEDTRIVRLLLPVGLMLRPGFRFAIDKGATQEGAFEICFPNGCFAEARVKGTTIAEMKKGTTMSIDVKNQANNLVTFSVPMANFEKAFEGPPVDPKVLEEQQKKLQEELQKRAEEERKKLEAAKPDATGGAAPPTAAPAAPAKP</sequence>
<dbReference type="EMBL" id="CABFMQ020000075">
    <property type="protein sequence ID" value="VTZ49765.1"/>
    <property type="molecule type" value="Genomic_DNA"/>
</dbReference>
<keyword evidence="2" id="KW-0732">Signal</keyword>
<feature type="region of interest" description="Disordered" evidence="1">
    <location>
        <begin position="224"/>
        <end position="264"/>
    </location>
</feature>
<feature type="signal peptide" evidence="2">
    <location>
        <begin position="1"/>
        <end position="26"/>
    </location>
</feature>
<reference evidence="3 4" key="1">
    <citation type="submission" date="2019-05" db="EMBL/GenBank/DDBJ databases">
        <authorList>
            <person name="Farhan Ul Haque M."/>
        </authorList>
    </citation>
    <scope>NUCLEOTIDE SEQUENCE [LARGE SCALE GENOMIC DNA]</scope>
    <source>
        <strain evidence="3">2</strain>
    </source>
</reference>
<protein>
    <submittedName>
        <fullName evidence="3">Invasion-associated locus B family protein</fullName>
    </submittedName>
</protein>
<evidence type="ECO:0000313" key="3">
    <source>
        <dbReference type="EMBL" id="VTZ49765.1"/>
    </source>
</evidence>
<organism evidence="3 4">
    <name type="scientific">Methylocella tundrae</name>
    <dbReference type="NCBI Taxonomy" id="227605"/>
    <lineage>
        <taxon>Bacteria</taxon>
        <taxon>Pseudomonadati</taxon>
        <taxon>Pseudomonadota</taxon>
        <taxon>Alphaproteobacteria</taxon>
        <taxon>Hyphomicrobiales</taxon>
        <taxon>Beijerinckiaceae</taxon>
        <taxon>Methylocella</taxon>
    </lineage>
</organism>
<keyword evidence="4" id="KW-1185">Reference proteome</keyword>